<dbReference type="InParanoid" id="A0A420WJJ6"/>
<sequence>MNALISLITRAGYADRILNERQLARILGGSDDRRYGQGFVTLTALNQYFGNLAF</sequence>
<gene>
    <name evidence="1" type="ORF">DES40_0506</name>
</gene>
<dbReference type="RefSeq" id="WP_170144845.1">
    <property type="nucleotide sequence ID" value="NZ_RBII01000001.1"/>
</dbReference>
<dbReference type="Proteomes" id="UP000282211">
    <property type="component" value="Unassembled WGS sequence"/>
</dbReference>
<accession>A0A420WJJ6</accession>
<name>A0A420WJJ6_9PROT</name>
<proteinExistence type="predicted"/>
<evidence type="ECO:0000313" key="2">
    <source>
        <dbReference type="Proteomes" id="UP000282211"/>
    </source>
</evidence>
<comment type="caution">
    <text evidence="1">The sequence shown here is derived from an EMBL/GenBank/DDBJ whole genome shotgun (WGS) entry which is preliminary data.</text>
</comment>
<dbReference type="EMBL" id="RBII01000001">
    <property type="protein sequence ID" value="RKQ71193.1"/>
    <property type="molecule type" value="Genomic_DNA"/>
</dbReference>
<protein>
    <submittedName>
        <fullName evidence="1">Uncharacterized protein</fullName>
    </submittedName>
</protein>
<organism evidence="1 2">
    <name type="scientific">Litorimonas taeanensis</name>
    <dbReference type="NCBI Taxonomy" id="568099"/>
    <lineage>
        <taxon>Bacteria</taxon>
        <taxon>Pseudomonadati</taxon>
        <taxon>Pseudomonadota</taxon>
        <taxon>Alphaproteobacteria</taxon>
        <taxon>Maricaulales</taxon>
        <taxon>Robiginitomaculaceae</taxon>
    </lineage>
</organism>
<dbReference type="AlphaFoldDB" id="A0A420WJJ6"/>
<evidence type="ECO:0000313" key="1">
    <source>
        <dbReference type="EMBL" id="RKQ71193.1"/>
    </source>
</evidence>
<keyword evidence="2" id="KW-1185">Reference proteome</keyword>
<reference evidence="1 2" key="1">
    <citation type="submission" date="2018-10" db="EMBL/GenBank/DDBJ databases">
        <title>Genomic Encyclopedia of Type Strains, Phase IV (KMG-IV): sequencing the most valuable type-strain genomes for metagenomic binning, comparative biology and taxonomic classification.</title>
        <authorList>
            <person name="Goeker M."/>
        </authorList>
    </citation>
    <scope>NUCLEOTIDE SEQUENCE [LARGE SCALE GENOMIC DNA]</scope>
    <source>
        <strain evidence="1 2">DSM 22008</strain>
    </source>
</reference>